<dbReference type="GO" id="GO:0016020">
    <property type="term" value="C:membrane"/>
    <property type="evidence" value="ECO:0007669"/>
    <property type="project" value="UniProtKB-SubCell"/>
</dbReference>
<keyword evidence="4" id="KW-0309">Germination</keyword>
<evidence type="ECO:0000256" key="4">
    <source>
        <dbReference type="ARBA" id="ARBA00022544"/>
    </source>
</evidence>
<evidence type="ECO:0000256" key="7">
    <source>
        <dbReference type="ARBA" id="ARBA00023136"/>
    </source>
</evidence>
<dbReference type="EMBL" id="AP023367">
    <property type="protein sequence ID" value="BCJ94809.1"/>
    <property type="molecule type" value="Genomic_DNA"/>
</dbReference>
<evidence type="ECO:0008006" key="12">
    <source>
        <dbReference type="Google" id="ProtNLM"/>
    </source>
</evidence>
<comment type="similarity">
    <text evidence="2">Belongs to the amino acid-polyamine-organocation (APC) superfamily. Spore germination protein (SGP) (TC 2.A.3.9) family.</text>
</comment>
<dbReference type="Gene3D" id="1.20.1740.10">
    <property type="entry name" value="Amino acid/polyamine transporter I"/>
    <property type="match status" value="1"/>
</dbReference>
<evidence type="ECO:0000313" key="10">
    <source>
        <dbReference type="EMBL" id="BCJ94809.1"/>
    </source>
</evidence>
<evidence type="ECO:0000256" key="3">
    <source>
        <dbReference type="ARBA" id="ARBA00022448"/>
    </source>
</evidence>
<dbReference type="AlphaFoldDB" id="A0A6S6R0H1"/>
<evidence type="ECO:0000256" key="2">
    <source>
        <dbReference type="ARBA" id="ARBA00007998"/>
    </source>
</evidence>
<keyword evidence="6" id="KW-1133">Transmembrane helix</keyword>
<dbReference type="NCBIfam" id="TIGR00912">
    <property type="entry name" value="2A0309"/>
    <property type="match status" value="1"/>
</dbReference>
<feature type="domain" description="Spore germination GerAC-like C-terminal" evidence="8">
    <location>
        <begin position="576"/>
        <end position="742"/>
    </location>
</feature>
<dbReference type="PANTHER" id="PTHR34975:SF2">
    <property type="entry name" value="SPORE GERMINATION PROTEIN A2"/>
    <property type="match status" value="1"/>
</dbReference>
<comment type="subcellular location">
    <subcellularLocation>
        <location evidence="1">Membrane</location>
        <topology evidence="1">Multi-pass membrane protein</topology>
    </subcellularLocation>
</comment>
<keyword evidence="11" id="KW-1185">Reference proteome</keyword>
<gene>
    <name evidence="10" type="ORF">acsn021_23780</name>
</gene>
<keyword evidence="5" id="KW-0812">Transmembrane</keyword>
<dbReference type="KEGG" id="acel:acsn021_23780"/>
<dbReference type="PANTHER" id="PTHR34975">
    <property type="entry name" value="SPORE GERMINATION PROTEIN A2"/>
    <property type="match status" value="1"/>
</dbReference>
<name>A0A6S6R0H1_9FIRM</name>
<reference evidence="10 11" key="1">
    <citation type="journal article" date="2016" name="Int. J. Syst. Evol. Microbiol.">
        <title>Descriptions of Anaerotaenia torta gen. nov., sp. nov. and Anaerocolumna cellulosilytica gen. nov., sp. nov. isolated from a methanogenic reactor of cattle waste.</title>
        <authorList>
            <person name="Uek A."/>
            <person name="Ohtaki Y."/>
            <person name="Kaku N."/>
            <person name="Ueki K."/>
        </authorList>
    </citation>
    <scope>NUCLEOTIDE SEQUENCE [LARGE SCALE GENOMIC DNA]</scope>
    <source>
        <strain evidence="10 11">SN021</strain>
    </source>
</reference>
<evidence type="ECO:0000259" key="8">
    <source>
        <dbReference type="Pfam" id="PF05504"/>
    </source>
</evidence>
<proteinExistence type="inferred from homology"/>
<dbReference type="InterPro" id="IPR057336">
    <property type="entry name" value="GerAC_N"/>
</dbReference>
<evidence type="ECO:0000256" key="1">
    <source>
        <dbReference type="ARBA" id="ARBA00004141"/>
    </source>
</evidence>
<dbReference type="GO" id="GO:0009847">
    <property type="term" value="P:spore germination"/>
    <property type="evidence" value="ECO:0007669"/>
    <property type="project" value="InterPro"/>
</dbReference>
<evidence type="ECO:0000313" key="11">
    <source>
        <dbReference type="Proteomes" id="UP000515561"/>
    </source>
</evidence>
<sequence>MFSDNDKISLRQLKRLLIFDLFSISGIIIPSVASAKAGKDGILSIILATLFAFVYAWIILSFAKRTGGKFLDYSDSNGGKVLTFVIGLFYVMKLFACCVFAVRLFGEVIGETLLKETDPRIILLLLLIVSAYAASKGFEVRARITEVLFFIVIVPIFIFLLVGLNKVELSNLMPLLTQSAGTIALGGYEVFLTFSVLEFLLFTAPLIQFKKADISQGKRLYRYVAQALIVTGIMNLLLFILTTGILGQSETRQKLWSMVTVIQVINLPGGFIRRQDALVLGFWMLSIFTIISAFFYYMSYISKHIFRISGQNYLLVPYILLIFGASVIPMDTEQFYFYFENYMKYIGMPQSILLPLIILIIGGLRKVKVKTAVKSLLLLFSFTTALTLTGCGDMAEIEDRNFIQALGIDITADDKISAYYVLPDLKALTEQGADDPKKLLLHLEGLDYWEIEEQYSLENNKRLDFSHLKMIVLGRSIAEDKELLAEFLSYAENKYELGRNTLVFLSDSSAKDIITISGDLEGGVGDYLEKLYKINLINTGIAEVTIGNLVLAKNEGDLTVNVPLIKAIDKKVELAGIGIFEDNILTHVSNQKDSDYIDIANGYGKNKVIFLTKEGNENVTEHVVKLNNITRSMDFYSKDGKPYLVIGIEGIGFVEKGIKDFATISDRANVQKMEEIQNRLNALIAERTEKTIEVLMREKQIDFMNLYRMTSYKDKKIWLKYRENPKAFIENLQYSVEVSIKLE</sequence>
<dbReference type="InterPro" id="IPR046953">
    <property type="entry name" value="Spore_GerAC-like_C"/>
</dbReference>
<dbReference type="Pfam" id="PF05504">
    <property type="entry name" value="Spore_GerAC"/>
    <property type="match status" value="1"/>
</dbReference>
<dbReference type="Pfam" id="PF03845">
    <property type="entry name" value="Spore_permease"/>
    <property type="match status" value="1"/>
</dbReference>
<keyword evidence="3" id="KW-0813">Transport</keyword>
<evidence type="ECO:0000256" key="6">
    <source>
        <dbReference type="ARBA" id="ARBA00022989"/>
    </source>
</evidence>
<evidence type="ECO:0000256" key="5">
    <source>
        <dbReference type="ARBA" id="ARBA00022692"/>
    </source>
</evidence>
<dbReference type="InterPro" id="IPR038501">
    <property type="entry name" value="Spore_GerAC_C_sf"/>
</dbReference>
<dbReference type="Gene3D" id="3.30.300.210">
    <property type="entry name" value="Nutrient germinant receptor protein C, domain 3"/>
    <property type="match status" value="1"/>
</dbReference>
<dbReference type="InterPro" id="IPR004761">
    <property type="entry name" value="Spore_GerAB"/>
</dbReference>
<keyword evidence="7" id="KW-0472">Membrane</keyword>
<dbReference type="Proteomes" id="UP000515561">
    <property type="component" value="Chromosome"/>
</dbReference>
<dbReference type="RefSeq" id="WP_184089086.1">
    <property type="nucleotide sequence ID" value="NZ_AP023367.1"/>
</dbReference>
<organism evidence="10 11">
    <name type="scientific">Anaerocolumna cellulosilytica</name>
    <dbReference type="NCBI Taxonomy" id="433286"/>
    <lineage>
        <taxon>Bacteria</taxon>
        <taxon>Bacillati</taxon>
        <taxon>Bacillota</taxon>
        <taxon>Clostridia</taxon>
        <taxon>Lachnospirales</taxon>
        <taxon>Lachnospiraceae</taxon>
        <taxon>Anaerocolumna</taxon>
    </lineage>
</organism>
<feature type="domain" description="Spore germination protein N-terminal" evidence="9">
    <location>
        <begin position="393"/>
        <end position="566"/>
    </location>
</feature>
<dbReference type="Pfam" id="PF25198">
    <property type="entry name" value="Spore_GerAC_N"/>
    <property type="match status" value="1"/>
</dbReference>
<protein>
    <recommendedName>
        <fullName evidence="12">Germination protein</fullName>
    </recommendedName>
</protein>
<accession>A0A6S6R0H1</accession>
<evidence type="ECO:0000259" key="9">
    <source>
        <dbReference type="Pfam" id="PF25198"/>
    </source>
</evidence>